<dbReference type="Proteomes" id="UP000194546">
    <property type="component" value="Unassembled WGS sequence"/>
</dbReference>
<evidence type="ECO:0000313" key="1">
    <source>
        <dbReference type="EMBL" id="OTP70388.1"/>
    </source>
</evidence>
<gene>
    <name evidence="1" type="ORF">PAMC26510_25680</name>
</gene>
<protein>
    <submittedName>
        <fullName evidence="1">Uncharacterized protein</fullName>
    </submittedName>
</protein>
<proteinExistence type="predicted"/>
<accession>A0A242MHF7</accession>
<dbReference type="EMBL" id="NBTY01000141">
    <property type="protein sequence ID" value="OTP70388.1"/>
    <property type="molecule type" value="Genomic_DNA"/>
</dbReference>
<evidence type="ECO:0000313" key="2">
    <source>
        <dbReference type="Proteomes" id="UP000194546"/>
    </source>
</evidence>
<reference evidence="1 2" key="1">
    <citation type="submission" date="2017-03" db="EMBL/GenBank/DDBJ databases">
        <title>Genome analysis of strain PAMC 26510.</title>
        <authorList>
            <person name="Oh H.-M."/>
            <person name="Yang J.-A."/>
        </authorList>
    </citation>
    <scope>NUCLEOTIDE SEQUENCE [LARGE SCALE GENOMIC DNA]</scope>
    <source>
        <strain evidence="1 2">PAMC 26510</strain>
    </source>
</reference>
<dbReference type="AlphaFoldDB" id="A0A242MHF7"/>
<sequence>MATACSPEALQTLGYGIADRKLVAFREDINAWRQVAIGTDFD</sequence>
<comment type="caution">
    <text evidence="1">The sequence shown here is derived from an EMBL/GenBank/DDBJ whole genome shotgun (WGS) entry which is preliminary data.</text>
</comment>
<organism evidence="1 2">
    <name type="scientific">Caballeronia sordidicola</name>
    <name type="common">Burkholderia sordidicola</name>
    <dbReference type="NCBI Taxonomy" id="196367"/>
    <lineage>
        <taxon>Bacteria</taxon>
        <taxon>Pseudomonadati</taxon>
        <taxon>Pseudomonadota</taxon>
        <taxon>Betaproteobacteria</taxon>
        <taxon>Burkholderiales</taxon>
        <taxon>Burkholderiaceae</taxon>
        <taxon>Caballeronia</taxon>
    </lineage>
</organism>
<name>A0A242MHF7_CABSO</name>